<comment type="caution">
    <text evidence="4">The sequence shown here is derived from an EMBL/GenBank/DDBJ whole genome shotgun (WGS) entry which is preliminary data.</text>
</comment>
<feature type="transmembrane region" description="Helical" evidence="2">
    <location>
        <begin position="70"/>
        <end position="90"/>
    </location>
</feature>
<gene>
    <name evidence="4" type="ORF">DFR68_12061</name>
</gene>
<dbReference type="STRING" id="1210089.GCA_001613165_06086"/>
<dbReference type="Pfam" id="PF26527">
    <property type="entry name" value="DUF8176"/>
    <property type="match status" value="1"/>
</dbReference>
<proteinExistence type="predicted"/>
<sequence length="237" mass="24685">MPHNSTTDTDPRTGDEWGWLNTPPATPIRPTATRELDPAPEPGAEWTWLDQTHTDQPTPRHTPIRPRIPARAWVVAGAIASVIALIVIGATATRDPGTRTGAPTLTAAPPTTLPAAARACDGLTGTMVTDRAGDATSVAGVVAAFEQAYYVQRSADAALRLVAPETGLAPEGLAAGIASIPVGSTHCVAITPLSDTAANVHIVELHPDRQRVDYLQVINTRPAEGGTVLISNIQGQG</sequence>
<evidence type="ECO:0000313" key="5">
    <source>
        <dbReference type="Proteomes" id="UP000255355"/>
    </source>
</evidence>
<protein>
    <recommendedName>
        <fullName evidence="3">DUF8176 domain-containing protein</fullName>
    </recommendedName>
</protein>
<dbReference type="EMBL" id="QQAZ01000020">
    <property type="protein sequence ID" value="RDI43594.1"/>
    <property type="molecule type" value="Genomic_DNA"/>
</dbReference>
<accession>A0A370GMF2</accession>
<evidence type="ECO:0000259" key="3">
    <source>
        <dbReference type="Pfam" id="PF26527"/>
    </source>
</evidence>
<evidence type="ECO:0000256" key="1">
    <source>
        <dbReference type="SAM" id="MobiDB-lite"/>
    </source>
</evidence>
<keyword evidence="5" id="KW-1185">Reference proteome</keyword>
<dbReference type="OrthoDB" id="4554281at2"/>
<dbReference type="RefSeq" id="WP_147289146.1">
    <property type="nucleotide sequence ID" value="NZ_QQAZ01000020.1"/>
</dbReference>
<evidence type="ECO:0000256" key="2">
    <source>
        <dbReference type="SAM" id="Phobius"/>
    </source>
</evidence>
<dbReference type="AlphaFoldDB" id="A0A370GMF2"/>
<feature type="region of interest" description="Disordered" evidence="1">
    <location>
        <begin position="1"/>
        <end position="45"/>
    </location>
</feature>
<organism evidence="4 5">
    <name type="scientific">Nocardia mexicana</name>
    <dbReference type="NCBI Taxonomy" id="279262"/>
    <lineage>
        <taxon>Bacteria</taxon>
        <taxon>Bacillati</taxon>
        <taxon>Actinomycetota</taxon>
        <taxon>Actinomycetes</taxon>
        <taxon>Mycobacteriales</taxon>
        <taxon>Nocardiaceae</taxon>
        <taxon>Nocardia</taxon>
    </lineage>
</organism>
<reference evidence="4 5" key="1">
    <citation type="submission" date="2018-07" db="EMBL/GenBank/DDBJ databases">
        <title>Genomic Encyclopedia of Type Strains, Phase IV (KMG-IV): sequencing the most valuable type-strain genomes for metagenomic binning, comparative biology and taxonomic classification.</title>
        <authorList>
            <person name="Goeker M."/>
        </authorList>
    </citation>
    <scope>NUCLEOTIDE SEQUENCE [LARGE SCALE GENOMIC DNA]</scope>
    <source>
        <strain evidence="4 5">DSM 44952</strain>
    </source>
</reference>
<evidence type="ECO:0000313" key="4">
    <source>
        <dbReference type="EMBL" id="RDI43594.1"/>
    </source>
</evidence>
<keyword evidence="2" id="KW-0472">Membrane</keyword>
<keyword evidence="2" id="KW-1133">Transmembrane helix</keyword>
<name>A0A370GMF2_9NOCA</name>
<dbReference type="Proteomes" id="UP000255355">
    <property type="component" value="Unassembled WGS sequence"/>
</dbReference>
<keyword evidence="2" id="KW-0812">Transmembrane</keyword>
<dbReference type="InterPro" id="IPR058489">
    <property type="entry name" value="DUF8176"/>
</dbReference>
<feature type="domain" description="DUF8176" evidence="3">
    <location>
        <begin position="126"/>
        <end position="234"/>
    </location>
</feature>